<dbReference type="InterPro" id="IPR029070">
    <property type="entry name" value="Chitinase_insertion_sf"/>
</dbReference>
<dbReference type="EC" id="3.2.1.14" evidence="3"/>
<keyword evidence="6 12" id="KW-0378">Hydrolase</keyword>
<dbReference type="CDD" id="cd02872">
    <property type="entry name" value="GH18_chitolectin_chitotriosidase"/>
    <property type="match status" value="4"/>
</dbReference>
<dbReference type="FunFam" id="3.10.50.10:FF:000004">
    <property type="entry name" value="Chitinase 5"/>
    <property type="match status" value="3"/>
</dbReference>
<dbReference type="OrthoDB" id="76388at2759"/>
<gene>
    <name evidence="17" type="primary">Cht10_10</name>
    <name evidence="17" type="ORF">Bhyg_04164</name>
</gene>
<keyword evidence="10 12" id="KW-0326">Glycosidase</keyword>
<evidence type="ECO:0000256" key="9">
    <source>
        <dbReference type="ARBA" id="ARBA00023277"/>
    </source>
</evidence>
<feature type="domain" description="Chitin-binding type-2" evidence="15">
    <location>
        <begin position="2042"/>
        <end position="2094"/>
    </location>
</feature>
<keyword evidence="5 14" id="KW-0732">Signal</keyword>
<accession>A0A9Q0NEP7</accession>
<dbReference type="EMBL" id="WJQU01000001">
    <property type="protein sequence ID" value="KAJ6648932.1"/>
    <property type="molecule type" value="Genomic_DNA"/>
</dbReference>
<keyword evidence="4" id="KW-0147">Chitin-binding</keyword>
<dbReference type="GO" id="GO:0000272">
    <property type="term" value="P:polysaccharide catabolic process"/>
    <property type="evidence" value="ECO:0007669"/>
    <property type="project" value="UniProtKB-KW"/>
</dbReference>
<evidence type="ECO:0000256" key="5">
    <source>
        <dbReference type="ARBA" id="ARBA00022729"/>
    </source>
</evidence>
<dbReference type="Pfam" id="PF00704">
    <property type="entry name" value="Glyco_hydro_18"/>
    <property type="match status" value="4"/>
</dbReference>
<feature type="domain" description="GH18" evidence="16">
    <location>
        <begin position="1035"/>
        <end position="1404"/>
    </location>
</feature>
<feature type="region of interest" description="Disordered" evidence="13">
    <location>
        <begin position="2102"/>
        <end position="2127"/>
    </location>
</feature>
<dbReference type="PROSITE" id="PS01095">
    <property type="entry name" value="GH18_1"/>
    <property type="match status" value="1"/>
</dbReference>
<evidence type="ECO:0000256" key="14">
    <source>
        <dbReference type="SAM" id="SignalP"/>
    </source>
</evidence>
<dbReference type="PANTHER" id="PTHR11177:SF359">
    <property type="entry name" value="CHITINASE 10-RELATED"/>
    <property type="match status" value="1"/>
</dbReference>
<dbReference type="SMART" id="SM00636">
    <property type="entry name" value="Glyco_18"/>
    <property type="match status" value="4"/>
</dbReference>
<feature type="compositionally biased region" description="Acidic residues" evidence="13">
    <location>
        <begin position="1487"/>
        <end position="1528"/>
    </location>
</feature>
<dbReference type="InterPro" id="IPR036508">
    <property type="entry name" value="Chitin-bd_dom_sf"/>
</dbReference>
<dbReference type="GO" id="GO:0008061">
    <property type="term" value="F:chitin binding"/>
    <property type="evidence" value="ECO:0007669"/>
    <property type="project" value="UniProtKB-KW"/>
</dbReference>
<dbReference type="InterPro" id="IPR001579">
    <property type="entry name" value="Glyco_hydro_18_chit_AS"/>
</dbReference>
<keyword evidence="8" id="KW-1015">Disulfide bond</keyword>
<keyword evidence="11" id="KW-0624">Polysaccharide degradation</keyword>
<evidence type="ECO:0000256" key="2">
    <source>
        <dbReference type="ARBA" id="ARBA00009121"/>
    </source>
</evidence>
<feature type="region of interest" description="Disordered" evidence="13">
    <location>
        <begin position="633"/>
        <end position="658"/>
    </location>
</feature>
<dbReference type="InterPro" id="IPR017853">
    <property type="entry name" value="GH"/>
</dbReference>
<feature type="domain" description="GH18" evidence="16">
    <location>
        <begin position="2137"/>
        <end position="2506"/>
    </location>
</feature>
<evidence type="ECO:0000256" key="1">
    <source>
        <dbReference type="ARBA" id="ARBA00000822"/>
    </source>
</evidence>
<feature type="compositionally biased region" description="Low complexity" evidence="13">
    <location>
        <begin position="607"/>
        <end position="617"/>
    </location>
</feature>
<keyword evidence="7" id="KW-0146">Chitin degradation</keyword>
<evidence type="ECO:0000256" key="7">
    <source>
        <dbReference type="ARBA" id="ARBA00023024"/>
    </source>
</evidence>
<dbReference type="GO" id="GO:0005576">
    <property type="term" value="C:extracellular region"/>
    <property type="evidence" value="ECO:0007669"/>
    <property type="project" value="InterPro"/>
</dbReference>
<feature type="domain" description="Chitin-binding type-2" evidence="15">
    <location>
        <begin position="922"/>
        <end position="976"/>
    </location>
</feature>
<dbReference type="SUPFAM" id="SSF57625">
    <property type="entry name" value="Invertebrate chitin-binding proteins"/>
    <property type="match status" value="4"/>
</dbReference>
<dbReference type="FunFam" id="3.20.20.80:FF:000048">
    <property type="entry name" value="Brain chitinase and chia"/>
    <property type="match status" value="1"/>
</dbReference>
<dbReference type="FunFam" id="3.10.50.10:FF:000001">
    <property type="entry name" value="Chitinase 3-like 1"/>
    <property type="match status" value="1"/>
</dbReference>
<evidence type="ECO:0000256" key="3">
    <source>
        <dbReference type="ARBA" id="ARBA00012729"/>
    </source>
</evidence>
<feature type="domain" description="GH18" evidence="16">
    <location>
        <begin position="1595"/>
        <end position="1964"/>
    </location>
</feature>
<evidence type="ECO:0000313" key="18">
    <source>
        <dbReference type="Proteomes" id="UP001151699"/>
    </source>
</evidence>
<proteinExistence type="inferred from homology"/>
<comment type="caution">
    <text evidence="17">The sequence shown here is derived from an EMBL/GenBank/DDBJ whole genome shotgun (WGS) entry which is preliminary data.</text>
</comment>
<dbReference type="PROSITE" id="PS50940">
    <property type="entry name" value="CHIT_BIND_II"/>
    <property type="match status" value="4"/>
</dbReference>
<evidence type="ECO:0000256" key="10">
    <source>
        <dbReference type="ARBA" id="ARBA00023295"/>
    </source>
</evidence>
<feature type="domain" description="Chitin-binding type-2" evidence="15">
    <location>
        <begin position="853"/>
        <end position="906"/>
    </location>
</feature>
<protein>
    <recommendedName>
        <fullName evidence="3">chitinase</fullName>
        <ecNumber evidence="3">3.2.1.14</ecNumber>
    </recommendedName>
</protein>
<evidence type="ECO:0000256" key="8">
    <source>
        <dbReference type="ARBA" id="ARBA00023157"/>
    </source>
</evidence>
<feature type="signal peptide" evidence="14">
    <location>
        <begin position="1"/>
        <end position="22"/>
    </location>
</feature>
<feature type="compositionally biased region" description="Acidic residues" evidence="13">
    <location>
        <begin position="1459"/>
        <end position="1478"/>
    </location>
</feature>
<dbReference type="InterPro" id="IPR050314">
    <property type="entry name" value="Glycosyl_Hydrlase_18"/>
</dbReference>
<dbReference type="InterPro" id="IPR011583">
    <property type="entry name" value="Chitinase_II/V-like_cat"/>
</dbReference>
<keyword evidence="18" id="KW-1185">Reference proteome</keyword>
<dbReference type="Gene3D" id="3.10.50.10">
    <property type="match status" value="4"/>
</dbReference>
<evidence type="ECO:0000256" key="6">
    <source>
        <dbReference type="ARBA" id="ARBA00022801"/>
    </source>
</evidence>
<dbReference type="Gene3D" id="2.170.140.10">
    <property type="entry name" value="Chitin binding domain"/>
    <property type="match status" value="4"/>
</dbReference>
<evidence type="ECO:0000256" key="11">
    <source>
        <dbReference type="ARBA" id="ARBA00023326"/>
    </source>
</evidence>
<feature type="region of interest" description="Disordered" evidence="13">
    <location>
        <begin position="732"/>
        <end position="853"/>
    </location>
</feature>
<dbReference type="GO" id="GO:0008843">
    <property type="term" value="F:endochitinase activity"/>
    <property type="evidence" value="ECO:0007669"/>
    <property type="project" value="UniProtKB-EC"/>
</dbReference>
<dbReference type="Gene3D" id="3.20.20.80">
    <property type="entry name" value="Glycosidases"/>
    <property type="match status" value="4"/>
</dbReference>
<dbReference type="SUPFAM" id="SSF54556">
    <property type="entry name" value="Chitinase insertion domain"/>
    <property type="match status" value="4"/>
</dbReference>
<dbReference type="SMART" id="SM00494">
    <property type="entry name" value="ChtBD2"/>
    <property type="match status" value="4"/>
</dbReference>
<feature type="region of interest" description="Disordered" evidence="13">
    <location>
        <begin position="595"/>
        <end position="617"/>
    </location>
</feature>
<evidence type="ECO:0000313" key="17">
    <source>
        <dbReference type="EMBL" id="KAJ6648932.1"/>
    </source>
</evidence>
<evidence type="ECO:0000259" key="16">
    <source>
        <dbReference type="PROSITE" id="PS51910"/>
    </source>
</evidence>
<name>A0A9Q0NEP7_9DIPT</name>
<feature type="compositionally biased region" description="Low complexity" evidence="13">
    <location>
        <begin position="743"/>
        <end position="846"/>
    </location>
</feature>
<feature type="compositionally biased region" description="Polar residues" evidence="13">
    <location>
        <begin position="633"/>
        <end position="656"/>
    </location>
</feature>
<reference evidence="17" key="1">
    <citation type="submission" date="2022-07" db="EMBL/GenBank/DDBJ databases">
        <authorList>
            <person name="Trinca V."/>
            <person name="Uliana J.V.C."/>
            <person name="Torres T.T."/>
            <person name="Ward R.J."/>
            <person name="Monesi N."/>
        </authorList>
    </citation>
    <scope>NUCLEOTIDE SEQUENCE</scope>
    <source>
        <strain evidence="17">HSMRA1968</strain>
        <tissue evidence="17">Whole embryos</tissue>
    </source>
</reference>
<comment type="catalytic activity">
    <reaction evidence="1">
        <text>Random endo-hydrolysis of N-acetyl-beta-D-glucosaminide (1-&gt;4)-beta-linkages in chitin and chitodextrins.</text>
        <dbReference type="EC" id="3.2.1.14"/>
    </reaction>
</comment>
<feature type="domain" description="GH18" evidence="16">
    <location>
        <begin position="192"/>
        <end position="560"/>
    </location>
</feature>
<dbReference type="PROSITE" id="PS51910">
    <property type="entry name" value="GH18_2"/>
    <property type="match status" value="4"/>
</dbReference>
<organism evidence="17 18">
    <name type="scientific">Pseudolycoriella hygida</name>
    <dbReference type="NCBI Taxonomy" id="35572"/>
    <lineage>
        <taxon>Eukaryota</taxon>
        <taxon>Metazoa</taxon>
        <taxon>Ecdysozoa</taxon>
        <taxon>Arthropoda</taxon>
        <taxon>Hexapoda</taxon>
        <taxon>Insecta</taxon>
        <taxon>Pterygota</taxon>
        <taxon>Neoptera</taxon>
        <taxon>Endopterygota</taxon>
        <taxon>Diptera</taxon>
        <taxon>Nematocera</taxon>
        <taxon>Sciaroidea</taxon>
        <taxon>Sciaridae</taxon>
        <taxon>Pseudolycoriella</taxon>
    </lineage>
</organism>
<evidence type="ECO:0000256" key="13">
    <source>
        <dbReference type="SAM" id="MobiDB-lite"/>
    </source>
</evidence>
<feature type="chain" id="PRO_5040175506" description="chitinase" evidence="14">
    <location>
        <begin position="23"/>
        <end position="2515"/>
    </location>
</feature>
<comment type="similarity">
    <text evidence="2">Belongs to the glycosyl hydrolase 18 family. Chitinase class II subfamily.</text>
</comment>
<evidence type="ECO:0000256" key="4">
    <source>
        <dbReference type="ARBA" id="ARBA00022669"/>
    </source>
</evidence>
<feature type="domain" description="Chitin-binding type-2" evidence="15">
    <location>
        <begin position="672"/>
        <end position="726"/>
    </location>
</feature>
<feature type="region of interest" description="Disordered" evidence="13">
    <location>
        <begin position="1999"/>
        <end position="2032"/>
    </location>
</feature>
<evidence type="ECO:0000256" key="12">
    <source>
        <dbReference type="RuleBase" id="RU000489"/>
    </source>
</evidence>
<dbReference type="Proteomes" id="UP001151699">
    <property type="component" value="Chromosome A"/>
</dbReference>
<feature type="compositionally biased region" description="Polar residues" evidence="13">
    <location>
        <begin position="1432"/>
        <end position="1451"/>
    </location>
</feature>
<evidence type="ECO:0000259" key="15">
    <source>
        <dbReference type="PROSITE" id="PS50940"/>
    </source>
</evidence>
<dbReference type="FunFam" id="3.20.20.80:FF:000007">
    <property type="entry name" value="Acidic mammalian chitinase"/>
    <property type="match status" value="3"/>
</dbReference>
<dbReference type="InterPro" id="IPR002557">
    <property type="entry name" value="Chitin-bd_dom"/>
</dbReference>
<dbReference type="SUPFAM" id="SSF51445">
    <property type="entry name" value="(Trans)glycosidases"/>
    <property type="match status" value="4"/>
</dbReference>
<feature type="compositionally biased region" description="Low complexity" evidence="13">
    <location>
        <begin position="2107"/>
        <end position="2125"/>
    </location>
</feature>
<feature type="region of interest" description="Disordered" evidence="13">
    <location>
        <begin position="1429"/>
        <end position="1554"/>
    </location>
</feature>
<dbReference type="InterPro" id="IPR001223">
    <property type="entry name" value="Glyco_hydro18_cat"/>
</dbReference>
<dbReference type="Pfam" id="PF01607">
    <property type="entry name" value="CBM_14"/>
    <property type="match status" value="4"/>
</dbReference>
<dbReference type="PANTHER" id="PTHR11177">
    <property type="entry name" value="CHITINASE"/>
    <property type="match status" value="1"/>
</dbReference>
<keyword evidence="9" id="KW-0119">Carbohydrate metabolism</keyword>
<sequence>MMWDRRGVNFLIFSGILTFINAAHEPPSGVPSFIRSSVESVPSSQNEISDKLKFSTNPTFGSMFLPLRSAVESAPITPISSGKSFIRDSVEHRLVEKDKERTQLKPTHEKIRMRPQISQLSGKYSAFYVPNTYDTKNPQPFRFGSPYQQIVDVSSFNLISNEVLKKYGQETEVDRLSKLRVEKVRDDVASNYKILCYVTNWAFYRVPEGKFVPENIDTKLCTHVVYSFASLEPESLMIHEFDPWVDIDNNLYKRATSLDIPVLLAIGGWTDSTENKYSRLISDESNRKNFARNTALFLNRHGFKGLHFDWNYPKCWQSDCRKGPASDKPNFTKLMRDLKQEFKKYNLLLGVAISGYKEVITEAYEMSQLSEAADFLTVMTYDYHGGWEAETGHVSPLYGRPGDKYPQYNTDYTMQLLVKEGAAREKLIMGVPFYGQTFMLKDSHTNLVGEGTPSRGPGNAGEITRQPGMLAYYEICQLIRKQKWSSGRDGSGKAGPYATLRNQWVGYEDPDSIAVKAKYVMDSGFGGIAAWTLDLDDFSNRCCKEAFPLLKSVNRVFGRINSARPFGDDCTRPMEPVTPPAVEMTTFVEGGSVHEQHTTWPSWNPASSTTNRPTTLSTTQSTTVAPITWWSSTNAPSQPSTWWSPAPTQTSTTTEKVPNIPAPVNVMPIIINEHCEVGEYRSHPSNCNAYYRCVYGQLKELNCAGGLHWNQREMLCDWPASAMCMLSDELMEEVSEASPSPSPTTDRPTTTRRTTTPRSTTTRRTTTRRSTTPRTTRSTTPRTTRSTTPRTTRSTTPRTTRSTTPRTTRSTTPRTTRSTTPRTTRSTTPRTTRSTTTRTTPPRRTTVATMSDSEPCMSGQYYPHSDCGSFYICVNGMLIPQECGPDLQWNQNELSCDRKENVRCVSNERYLKLVKKPKAALNDPCEGDTHVAYPGNCNQFLLCLHGHLYGGDCGPGLHWSTQFKICDWPSNAHCTEEEDGTDLLSEDVDSDGDDFDSFNEIVPTKRPTTTTTIRTTAQPKPSTPRPFIEPHSGHYKLVCYFTNWAWYRKGGGKYVPEDIDTDLCTHIVYGFAVLDYSELTIRTHDSWADIDNRFYERVAKLKEKGVKVSLALGGWNDSQGDKYSRLVRSAAARKKFVKQALHFVEKYGFGGLDLDWEYPVCWQTECKKGFPDEKEGFTELVKELSVEFRPKGLVLSTAVSPSKQIIDAGYDVPTLSEYFDWIAIMTYDYHGQWDKKTGHVAPLYYHPEDDISYFNANFSIHYWMEKGAPARKLVMGMPLYGQSFTLADSKNNGLNARAPGPGQAGESTSAAGFLAYYEICDRIHNRGWQVVQDPEGRMGPYAYKDNQWVSFDDKNMLRRKSQLIRSLGLGGGMVWALDLDDFRNRCDEGHHPLLSEIQRILRDPPKEVEPDPAFINSGENVDSSIEKLSENPVDSSVTPQGEASGVDNNVSEEAAPEAPEVEPEEASQGEPAPEEPAPEEPAPAEPAPEEPAPEEPTPEEPAPEEPAPEEPAPEEPAPEEPAPEEPAPEEPAPVEPTPVETASQGETPDKDPSEDEIIEENLEDINEPSHEAIIDSNQPSEIETNDIQPAHGDNYKVVCYFTNWAWYRQSGGKFVPEDIDTDLCTHIVYGFAVMDRDNLVIKPHDSWADLDNKFYERVTKLRAKGVKVTVAIGGWNDSAGDKYSRLVRDPVARARFIKSVIVFIEKNGFDGLDLDWEYPVCWQVDCSKGYPDEKENFAAFAQELSAEFKPRGLLLSTAVSPSKKVIDAGYDIPIMSDTFDWIAVMAYDYHGQWDKITGHVAPMYQHPDDIEPTFNANFSINYWIANGADPKKLVMGMPMYGQSFSLAENKVHDLNSPTYGGGEAGDATRARGFLSYYEICDRIKNKGWQVVRDRKGRMGPYAYYRDQWVSFDDAFMIKHKSEFVKAMNLGGAMIWALDLDDFRNVCQCEEYPLLRTINRVLRDYPGPHPRCKLETVESEIATESPNSVAMTIVDAAVTSTRRPASSMRPDVSVPERPVTSQKPIRPPKPTRPVIQEDTELEVLSCNNRQFAAHSSDCNKYYQCQFGVLMEHNCPPGLHWNDHHCDWPQNANCHLSGQSEISGPVVRPTSAPATTTDSSVSQKPILELPPIPDDPNGFKVVCYFTNWAWYRPGEGKYTPDDIDESLCTHIVYGFAVLDRETSSIRTHDSWADIDNRFYERVVALRAKGVHVTLALGGWNDSLGDKYSILVRSAANRARFVKQAIEFIEKYRFEGLDLDWEYPVCWQVDCSKGFPDEKEGFSQLVKELSEQFKPRGWLLSAAVSPSKMVIDAGYDVATLARYFDWIAVMTYDFHGNWDKQTGHVAPLYYYPGDTYDYFNANFSINYWIQKGAPSRKLVMGVPMYGQSFSLTDANKRGLNEKSSGPGEAGQFTRAAGFLSYYEICERVNAGGWTVVRDPDGRIGPYASRGAQWVSYDDVSEVRRKTKFMKDMNLGGGMVWALDLDDFRGKCGCGKHPLLRTMSQDLRNLSGQRASDCT</sequence>
<dbReference type="GO" id="GO:0006032">
    <property type="term" value="P:chitin catabolic process"/>
    <property type="evidence" value="ECO:0007669"/>
    <property type="project" value="UniProtKB-KW"/>
</dbReference>